<name>A0A6J5PIU8_9CAUD</name>
<dbReference type="EMBL" id="LR796842">
    <property type="protein sequence ID" value="CAB4169361.1"/>
    <property type="molecule type" value="Genomic_DNA"/>
</dbReference>
<protein>
    <submittedName>
        <fullName evidence="1">Uncharacterized protein</fullName>
    </submittedName>
</protein>
<evidence type="ECO:0000313" key="1">
    <source>
        <dbReference type="EMBL" id="CAB4169361.1"/>
    </source>
</evidence>
<accession>A0A6J5PIU8</accession>
<sequence>MKNVKNISNIQLMVDGAFFCHIEVFDEWSKTWDAVTYVA</sequence>
<proteinExistence type="predicted"/>
<reference evidence="1" key="1">
    <citation type="submission" date="2020-05" db="EMBL/GenBank/DDBJ databases">
        <authorList>
            <person name="Chiriac C."/>
            <person name="Salcher M."/>
            <person name="Ghai R."/>
            <person name="Kavagutti S V."/>
        </authorList>
    </citation>
    <scope>NUCLEOTIDE SEQUENCE</scope>
</reference>
<feature type="non-terminal residue" evidence="1">
    <location>
        <position position="39"/>
    </location>
</feature>
<gene>
    <name evidence="1" type="ORF">UFOVP895_1</name>
</gene>
<organism evidence="1">
    <name type="scientific">uncultured Caudovirales phage</name>
    <dbReference type="NCBI Taxonomy" id="2100421"/>
    <lineage>
        <taxon>Viruses</taxon>
        <taxon>Duplodnaviria</taxon>
        <taxon>Heunggongvirae</taxon>
        <taxon>Uroviricota</taxon>
        <taxon>Caudoviricetes</taxon>
        <taxon>Peduoviridae</taxon>
        <taxon>Maltschvirus</taxon>
        <taxon>Maltschvirus maltsch</taxon>
    </lineage>
</organism>